<dbReference type="Pfam" id="PF01522">
    <property type="entry name" value="Polysacc_deac_1"/>
    <property type="match status" value="1"/>
</dbReference>
<keyword evidence="4" id="KW-1185">Reference proteome</keyword>
<dbReference type="InterPro" id="IPR011330">
    <property type="entry name" value="Glyco_hydro/deAcase_b/a-brl"/>
</dbReference>
<evidence type="ECO:0000313" key="3">
    <source>
        <dbReference type="EMBL" id="MDQ8208679.1"/>
    </source>
</evidence>
<accession>A0ABU1AWZ4</accession>
<feature type="domain" description="NodB homology" evidence="2">
    <location>
        <begin position="47"/>
        <end position="133"/>
    </location>
</feature>
<dbReference type="SUPFAM" id="SSF88713">
    <property type="entry name" value="Glycoside hydrolase/deacetylase"/>
    <property type="match status" value="1"/>
</dbReference>
<gene>
    <name evidence="3" type="ORF">QEH52_14225</name>
</gene>
<dbReference type="Gene3D" id="3.20.20.370">
    <property type="entry name" value="Glycoside hydrolase/deacetylase"/>
    <property type="match status" value="1"/>
</dbReference>
<dbReference type="EMBL" id="JARXHW010000037">
    <property type="protein sequence ID" value="MDQ8208679.1"/>
    <property type="molecule type" value="Genomic_DNA"/>
</dbReference>
<evidence type="ECO:0000313" key="4">
    <source>
        <dbReference type="Proteomes" id="UP001225316"/>
    </source>
</evidence>
<reference evidence="3 4" key="1">
    <citation type="submission" date="2023-04" db="EMBL/GenBank/DDBJ databases">
        <title>A novel bacteria isolated from coastal sediment.</title>
        <authorList>
            <person name="Liu X.-J."/>
            <person name="Du Z.-J."/>
        </authorList>
    </citation>
    <scope>NUCLEOTIDE SEQUENCE [LARGE SCALE GENOMIC DNA]</scope>
    <source>
        <strain evidence="3 4">SDUM461003</strain>
    </source>
</reference>
<keyword evidence="1" id="KW-0732">Signal</keyword>
<organism evidence="3 4">
    <name type="scientific">Thalassobacterium maritimum</name>
    <dbReference type="NCBI Taxonomy" id="3041265"/>
    <lineage>
        <taxon>Bacteria</taxon>
        <taxon>Pseudomonadati</taxon>
        <taxon>Verrucomicrobiota</taxon>
        <taxon>Opitutia</taxon>
        <taxon>Puniceicoccales</taxon>
        <taxon>Coraliomargaritaceae</taxon>
        <taxon>Thalassobacterium</taxon>
    </lineage>
</organism>
<name>A0ABU1AWZ4_9BACT</name>
<evidence type="ECO:0000259" key="2">
    <source>
        <dbReference type="Pfam" id="PF01522"/>
    </source>
</evidence>
<comment type="caution">
    <text evidence="3">The sequence shown here is derived from an EMBL/GenBank/DDBJ whole genome shotgun (WGS) entry which is preliminary data.</text>
</comment>
<dbReference type="RefSeq" id="WP_308951312.1">
    <property type="nucleotide sequence ID" value="NZ_JARXHW010000037.1"/>
</dbReference>
<proteinExistence type="predicted"/>
<protein>
    <submittedName>
        <fullName evidence="3">Polysaccharide deacetylase family protein</fullName>
    </submittedName>
</protein>
<sequence length="346" mass="39211">MLTSATRVLKQFCRLLALCTLSLATTSQANESIGHTQVATWKDNRTAAFMLMFDDGWPGQLQVGVPALQERQLTATFYMVPDKGEYKQIAAKWAEAIQGGYIIYGNHTMTHGGVRDYQHAQTEIKECTRIIREELQPIPGKPKRLISFAQPGVKKGKWTLPKEDLIRVLEEDNMIRRPTFRDHGAVYHLQELEEMTALAEKAIATQGTEYLILHGVERIGAKWQDFWALKQDIFFPLLDDLAEKQAANELWVTDHISWHQYKTEREAATVEVLNANESKIELKLSADVDPELYDLPLTLITKVPSSWKQCHITQGESKWLASAEDGELTFDALPNGPQIQITPVKL</sequence>
<dbReference type="Proteomes" id="UP001225316">
    <property type="component" value="Unassembled WGS sequence"/>
</dbReference>
<feature type="chain" id="PRO_5046078181" evidence="1">
    <location>
        <begin position="30"/>
        <end position="346"/>
    </location>
</feature>
<evidence type="ECO:0000256" key="1">
    <source>
        <dbReference type="SAM" id="SignalP"/>
    </source>
</evidence>
<dbReference type="InterPro" id="IPR002509">
    <property type="entry name" value="NODB_dom"/>
</dbReference>
<feature type="signal peptide" evidence="1">
    <location>
        <begin position="1"/>
        <end position="29"/>
    </location>
</feature>